<proteinExistence type="predicted"/>
<evidence type="ECO:0000313" key="2">
    <source>
        <dbReference type="Proteomes" id="UP000785679"/>
    </source>
</evidence>
<protein>
    <submittedName>
        <fullName evidence="1">Uncharacterized protein</fullName>
    </submittedName>
</protein>
<accession>A0A8J8NIZ1</accession>
<reference evidence="1" key="1">
    <citation type="submission" date="2019-06" db="EMBL/GenBank/DDBJ databases">
        <authorList>
            <person name="Zheng W."/>
        </authorList>
    </citation>
    <scope>NUCLEOTIDE SEQUENCE</scope>
    <source>
        <strain evidence="1">QDHG01</strain>
    </source>
</reference>
<dbReference type="AlphaFoldDB" id="A0A8J8NIZ1"/>
<keyword evidence="2" id="KW-1185">Reference proteome</keyword>
<comment type="caution">
    <text evidence="1">The sequence shown here is derived from an EMBL/GenBank/DDBJ whole genome shotgun (WGS) entry which is preliminary data.</text>
</comment>
<name>A0A8J8NIZ1_HALGN</name>
<dbReference type="Proteomes" id="UP000785679">
    <property type="component" value="Unassembled WGS sequence"/>
</dbReference>
<organism evidence="1 2">
    <name type="scientific">Halteria grandinella</name>
    <dbReference type="NCBI Taxonomy" id="5974"/>
    <lineage>
        <taxon>Eukaryota</taxon>
        <taxon>Sar</taxon>
        <taxon>Alveolata</taxon>
        <taxon>Ciliophora</taxon>
        <taxon>Intramacronucleata</taxon>
        <taxon>Spirotrichea</taxon>
        <taxon>Stichotrichia</taxon>
        <taxon>Sporadotrichida</taxon>
        <taxon>Halteriidae</taxon>
        <taxon>Halteria</taxon>
    </lineage>
</organism>
<gene>
    <name evidence="1" type="ORF">FGO68_gene7852</name>
</gene>
<evidence type="ECO:0000313" key="1">
    <source>
        <dbReference type="EMBL" id="TNV75145.1"/>
    </source>
</evidence>
<sequence>MRLMNYKRKYITSIEFPYFSLLSLSILSPPSRTPQFHHSLTHYPILDFAAIHHIITSLLLSHLQTPIYANLTLWVSLLSVVSQNIRAALLQYILYIYCDLIGQFYYNEIYKKLRLGGAEVT</sequence>
<dbReference type="EMBL" id="RRYP01016337">
    <property type="protein sequence ID" value="TNV75145.1"/>
    <property type="molecule type" value="Genomic_DNA"/>
</dbReference>